<accession>A0AAD7DFW2</accession>
<proteinExistence type="predicted"/>
<protein>
    <submittedName>
        <fullName evidence="2">Uncharacterized protein</fullName>
    </submittedName>
</protein>
<keyword evidence="1" id="KW-0732">Signal</keyword>
<evidence type="ECO:0000256" key="1">
    <source>
        <dbReference type="SAM" id="SignalP"/>
    </source>
</evidence>
<evidence type="ECO:0000313" key="3">
    <source>
        <dbReference type="Proteomes" id="UP001221757"/>
    </source>
</evidence>
<comment type="caution">
    <text evidence="2">The sequence shown here is derived from an EMBL/GenBank/DDBJ whole genome shotgun (WGS) entry which is preliminary data.</text>
</comment>
<dbReference type="Proteomes" id="UP001221757">
    <property type="component" value="Unassembled WGS sequence"/>
</dbReference>
<dbReference type="AlphaFoldDB" id="A0AAD7DFW2"/>
<feature type="chain" id="PRO_5042020166" evidence="1">
    <location>
        <begin position="16"/>
        <end position="194"/>
    </location>
</feature>
<reference evidence="2" key="1">
    <citation type="submission" date="2023-03" db="EMBL/GenBank/DDBJ databases">
        <title>Massive genome expansion in bonnet fungi (Mycena s.s.) driven by repeated elements and novel gene families across ecological guilds.</title>
        <authorList>
            <consortium name="Lawrence Berkeley National Laboratory"/>
            <person name="Harder C.B."/>
            <person name="Miyauchi S."/>
            <person name="Viragh M."/>
            <person name="Kuo A."/>
            <person name="Thoen E."/>
            <person name="Andreopoulos B."/>
            <person name="Lu D."/>
            <person name="Skrede I."/>
            <person name="Drula E."/>
            <person name="Henrissat B."/>
            <person name="Morin E."/>
            <person name="Kohler A."/>
            <person name="Barry K."/>
            <person name="LaButti K."/>
            <person name="Morin E."/>
            <person name="Salamov A."/>
            <person name="Lipzen A."/>
            <person name="Mereny Z."/>
            <person name="Hegedus B."/>
            <person name="Baldrian P."/>
            <person name="Stursova M."/>
            <person name="Weitz H."/>
            <person name="Taylor A."/>
            <person name="Grigoriev I.V."/>
            <person name="Nagy L.G."/>
            <person name="Martin F."/>
            <person name="Kauserud H."/>
        </authorList>
    </citation>
    <scope>NUCLEOTIDE SEQUENCE</scope>
    <source>
        <strain evidence="2">CBHHK067</strain>
    </source>
</reference>
<evidence type="ECO:0000313" key="2">
    <source>
        <dbReference type="EMBL" id="KAJ7690722.1"/>
    </source>
</evidence>
<dbReference type="EMBL" id="JARKIE010000063">
    <property type="protein sequence ID" value="KAJ7690722.1"/>
    <property type="molecule type" value="Genomic_DNA"/>
</dbReference>
<gene>
    <name evidence="2" type="ORF">B0H17DRAFT_1134231</name>
</gene>
<name>A0AAD7DFW2_MYCRO</name>
<organism evidence="2 3">
    <name type="scientific">Mycena rosella</name>
    <name type="common">Pink bonnet</name>
    <name type="synonym">Agaricus rosellus</name>
    <dbReference type="NCBI Taxonomy" id="1033263"/>
    <lineage>
        <taxon>Eukaryota</taxon>
        <taxon>Fungi</taxon>
        <taxon>Dikarya</taxon>
        <taxon>Basidiomycota</taxon>
        <taxon>Agaricomycotina</taxon>
        <taxon>Agaricomycetes</taxon>
        <taxon>Agaricomycetidae</taxon>
        <taxon>Agaricales</taxon>
        <taxon>Marasmiineae</taxon>
        <taxon>Mycenaceae</taxon>
        <taxon>Mycena</taxon>
    </lineage>
</organism>
<feature type="signal peptide" evidence="1">
    <location>
        <begin position="1"/>
        <end position="15"/>
    </location>
</feature>
<sequence>MTVLAFGMLSTICSGRDIWMSERNDAGIKEEVFNALHDGCRVSGCRGKLYFQYVSLQPKVHWIGIFVHGQLSENLEAAEMRKGYAQGQVESAVVRTRRRVLGQARWRREWHIPIWAVTSHVCGYVYDPEIAYLLPILILAARMLRTDSNVHNTSRDLALCPVKVHSGPSIPIQAQIKQAGAPAREARRHSAAGL</sequence>
<keyword evidence="3" id="KW-1185">Reference proteome</keyword>